<comment type="caution">
    <text evidence="2">The sequence shown here is derived from an EMBL/GenBank/DDBJ whole genome shotgun (WGS) entry which is preliminary data.</text>
</comment>
<dbReference type="GO" id="GO:0016747">
    <property type="term" value="F:acyltransferase activity, transferring groups other than amino-acyl groups"/>
    <property type="evidence" value="ECO:0007669"/>
    <property type="project" value="InterPro"/>
</dbReference>
<dbReference type="AlphaFoldDB" id="A0A108E6K5"/>
<dbReference type="PROSITE" id="PS51186">
    <property type="entry name" value="GNAT"/>
    <property type="match status" value="1"/>
</dbReference>
<evidence type="ECO:0000313" key="2">
    <source>
        <dbReference type="EMBL" id="KWN05590.1"/>
    </source>
</evidence>
<dbReference type="Gene3D" id="3.40.630.30">
    <property type="match status" value="1"/>
</dbReference>
<sequence length="150" mass="17440">MVEAWLAQNNELIPSEILLIVSLKADGTPIGMIRFSRIDWVARHADVHCFLGDPDYTRRGFGADALLTAVRYVFDVLNLETIYGLVYSRNTNAKRLYSVFTEGVGVLKHHKYINGEMQDLEVHCLTRESFMERKRADNKLIRYFIRRFNL</sequence>
<dbReference type="Pfam" id="PF00583">
    <property type="entry name" value="Acetyltransf_1"/>
    <property type="match status" value="1"/>
</dbReference>
<dbReference type="InterPro" id="IPR016181">
    <property type="entry name" value="Acyl_CoA_acyltransferase"/>
</dbReference>
<name>A0A108E6K5_9BURK</name>
<evidence type="ECO:0000259" key="1">
    <source>
        <dbReference type="PROSITE" id="PS51186"/>
    </source>
</evidence>
<dbReference type="SUPFAM" id="SSF55729">
    <property type="entry name" value="Acyl-CoA N-acyltransferases (Nat)"/>
    <property type="match status" value="1"/>
</dbReference>
<organism evidence="2 3">
    <name type="scientific">Burkholderia territorii</name>
    <dbReference type="NCBI Taxonomy" id="1503055"/>
    <lineage>
        <taxon>Bacteria</taxon>
        <taxon>Pseudomonadati</taxon>
        <taxon>Pseudomonadota</taxon>
        <taxon>Betaproteobacteria</taxon>
        <taxon>Burkholderiales</taxon>
        <taxon>Burkholderiaceae</taxon>
        <taxon>Burkholderia</taxon>
        <taxon>Burkholderia cepacia complex</taxon>
    </lineage>
</organism>
<evidence type="ECO:0000313" key="3">
    <source>
        <dbReference type="Proteomes" id="UP000068016"/>
    </source>
</evidence>
<dbReference type="CDD" id="cd04301">
    <property type="entry name" value="NAT_SF"/>
    <property type="match status" value="1"/>
</dbReference>
<dbReference type="PANTHER" id="PTHR43415">
    <property type="entry name" value="SPERMIDINE N(1)-ACETYLTRANSFERASE"/>
    <property type="match status" value="1"/>
</dbReference>
<dbReference type="PANTHER" id="PTHR43415:SF3">
    <property type="entry name" value="GNAT-FAMILY ACETYLTRANSFERASE"/>
    <property type="match status" value="1"/>
</dbReference>
<proteinExistence type="predicted"/>
<dbReference type="EMBL" id="LPLZ01000081">
    <property type="protein sequence ID" value="KWN05590.1"/>
    <property type="molecule type" value="Genomic_DNA"/>
</dbReference>
<protein>
    <recommendedName>
        <fullName evidence="1">N-acetyltransferase domain-containing protein</fullName>
    </recommendedName>
</protein>
<accession>A0A108E6K5</accession>
<dbReference type="Proteomes" id="UP000068016">
    <property type="component" value="Unassembled WGS sequence"/>
</dbReference>
<dbReference type="InterPro" id="IPR000182">
    <property type="entry name" value="GNAT_dom"/>
</dbReference>
<feature type="domain" description="N-acetyltransferase" evidence="1">
    <location>
        <begin position="1"/>
        <end position="122"/>
    </location>
</feature>
<gene>
    <name evidence="2" type="ORF">WT83_28925</name>
</gene>
<reference evidence="2 3" key="1">
    <citation type="submission" date="2015-11" db="EMBL/GenBank/DDBJ databases">
        <title>Expanding the genomic diversity of Burkholderia species for the development of highly accurate diagnostics.</title>
        <authorList>
            <person name="Sahl J."/>
            <person name="Keim P."/>
            <person name="Wagner D."/>
        </authorList>
    </citation>
    <scope>NUCLEOTIDE SEQUENCE [LARGE SCALE GENOMIC DNA]</scope>
    <source>
        <strain evidence="2 3">MSMB793WGS</strain>
    </source>
</reference>